<protein>
    <submittedName>
        <fullName evidence="2">Uncharacterized protein</fullName>
    </submittedName>
</protein>
<feature type="compositionally biased region" description="Polar residues" evidence="1">
    <location>
        <begin position="70"/>
        <end position="84"/>
    </location>
</feature>
<accession>A0A8J4AWG5</accession>
<comment type="caution">
    <text evidence="2">The sequence shown here is derived from an EMBL/GenBank/DDBJ whole genome shotgun (WGS) entry which is preliminary data.</text>
</comment>
<proteinExistence type="predicted"/>
<organism evidence="2 3">
    <name type="scientific">Volvox africanus</name>
    <dbReference type="NCBI Taxonomy" id="51714"/>
    <lineage>
        <taxon>Eukaryota</taxon>
        <taxon>Viridiplantae</taxon>
        <taxon>Chlorophyta</taxon>
        <taxon>core chlorophytes</taxon>
        <taxon>Chlorophyceae</taxon>
        <taxon>CS clade</taxon>
        <taxon>Chlamydomonadales</taxon>
        <taxon>Volvocaceae</taxon>
        <taxon>Volvox</taxon>
    </lineage>
</organism>
<evidence type="ECO:0000313" key="3">
    <source>
        <dbReference type="Proteomes" id="UP000747399"/>
    </source>
</evidence>
<sequence>MHLSNCTPWPPDHHQVMTARLLNMPVRSRGRRRSVSNLTPLEYIPSRFSQDGKAVRAAAQAIPGGPAASSIHSSTEASGRSSAAQGLGPVADSGIRPHCQRSLGVPEQHVHHWDVAQGLGPGDGAPLVGGTQVTRAPAATPGNHRTSVAGSVGTAITASSTSLQSFADVALGGVHYY</sequence>
<name>A0A8J4AWG5_9CHLO</name>
<keyword evidence="3" id="KW-1185">Reference proteome</keyword>
<feature type="region of interest" description="Disordered" evidence="1">
    <location>
        <begin position="57"/>
        <end position="100"/>
    </location>
</feature>
<dbReference type="Proteomes" id="UP000747399">
    <property type="component" value="Unassembled WGS sequence"/>
</dbReference>
<dbReference type="AlphaFoldDB" id="A0A8J4AWG5"/>
<feature type="compositionally biased region" description="Low complexity" evidence="1">
    <location>
        <begin position="57"/>
        <end position="68"/>
    </location>
</feature>
<evidence type="ECO:0000313" key="2">
    <source>
        <dbReference type="EMBL" id="GIL47821.1"/>
    </source>
</evidence>
<evidence type="ECO:0000256" key="1">
    <source>
        <dbReference type="SAM" id="MobiDB-lite"/>
    </source>
</evidence>
<gene>
    <name evidence="2" type="ORF">Vafri_3975</name>
</gene>
<reference evidence="2" key="1">
    <citation type="journal article" date="2021" name="Proc. Natl. Acad. Sci. U.S.A.">
        <title>Three genomes in the algal genus Volvox reveal the fate of a haploid sex-determining region after a transition to homothallism.</title>
        <authorList>
            <person name="Yamamoto K."/>
            <person name="Hamaji T."/>
            <person name="Kawai-Toyooka H."/>
            <person name="Matsuzaki R."/>
            <person name="Takahashi F."/>
            <person name="Nishimura Y."/>
            <person name="Kawachi M."/>
            <person name="Noguchi H."/>
            <person name="Minakuchi Y."/>
            <person name="Umen J.G."/>
            <person name="Toyoda A."/>
            <person name="Nozaki H."/>
        </authorList>
    </citation>
    <scope>NUCLEOTIDE SEQUENCE</scope>
    <source>
        <strain evidence="2">NIES-3780</strain>
    </source>
</reference>
<feature type="region of interest" description="Disordered" evidence="1">
    <location>
        <begin position="115"/>
        <end position="147"/>
    </location>
</feature>
<dbReference type="EMBL" id="BNCO01000005">
    <property type="protein sequence ID" value="GIL47821.1"/>
    <property type="molecule type" value="Genomic_DNA"/>
</dbReference>